<name>A0AB34K736_PRYPA</name>
<organism evidence="2 3">
    <name type="scientific">Prymnesium parvum</name>
    <name type="common">Toxic golden alga</name>
    <dbReference type="NCBI Taxonomy" id="97485"/>
    <lineage>
        <taxon>Eukaryota</taxon>
        <taxon>Haptista</taxon>
        <taxon>Haptophyta</taxon>
        <taxon>Prymnesiophyceae</taxon>
        <taxon>Prymnesiales</taxon>
        <taxon>Prymnesiaceae</taxon>
        <taxon>Prymnesium</taxon>
    </lineage>
</organism>
<keyword evidence="3" id="KW-1185">Reference proteome</keyword>
<proteinExistence type="predicted"/>
<protein>
    <submittedName>
        <fullName evidence="2">Uncharacterized protein</fullName>
    </submittedName>
</protein>
<evidence type="ECO:0000313" key="2">
    <source>
        <dbReference type="EMBL" id="KAL1530100.1"/>
    </source>
</evidence>
<feature type="region of interest" description="Disordered" evidence="1">
    <location>
        <begin position="1"/>
        <end position="31"/>
    </location>
</feature>
<evidence type="ECO:0000313" key="3">
    <source>
        <dbReference type="Proteomes" id="UP001515480"/>
    </source>
</evidence>
<feature type="compositionally biased region" description="Low complexity" evidence="1">
    <location>
        <begin position="13"/>
        <end position="22"/>
    </location>
</feature>
<accession>A0AB34K736</accession>
<sequence length="153" mass="16153">MGGKAKPKKHTAAELAAKAKAATESVGGGKAGIAERDKNAKLTTECLEPGCAGTKLASLTVCKTHWSNKHCTCRMTMELCTCFPAEKYEPLFQAPKEKVATHHNQAATIANNKNMSKAQRDKIKAQQAAAAIVDAARQSAKQFTAKAAGPTTL</sequence>
<gene>
    <name evidence="2" type="ORF">AB1Y20_001022</name>
</gene>
<dbReference type="Proteomes" id="UP001515480">
    <property type="component" value="Unassembled WGS sequence"/>
</dbReference>
<dbReference type="EMBL" id="JBGBPQ010000001">
    <property type="protein sequence ID" value="KAL1530100.1"/>
    <property type="molecule type" value="Genomic_DNA"/>
</dbReference>
<feature type="compositionally biased region" description="Basic residues" evidence="1">
    <location>
        <begin position="1"/>
        <end position="10"/>
    </location>
</feature>
<comment type="caution">
    <text evidence="2">The sequence shown here is derived from an EMBL/GenBank/DDBJ whole genome shotgun (WGS) entry which is preliminary data.</text>
</comment>
<dbReference type="AlphaFoldDB" id="A0AB34K736"/>
<evidence type="ECO:0000256" key="1">
    <source>
        <dbReference type="SAM" id="MobiDB-lite"/>
    </source>
</evidence>
<reference evidence="2 3" key="1">
    <citation type="journal article" date="2024" name="Science">
        <title>Giant polyketide synthase enzymes in the biosynthesis of giant marine polyether toxins.</title>
        <authorList>
            <person name="Fallon T.R."/>
            <person name="Shende V.V."/>
            <person name="Wierzbicki I.H."/>
            <person name="Pendleton A.L."/>
            <person name="Watervoot N.F."/>
            <person name="Auber R.P."/>
            <person name="Gonzalez D.J."/>
            <person name="Wisecaver J.H."/>
            <person name="Moore B.S."/>
        </authorList>
    </citation>
    <scope>NUCLEOTIDE SEQUENCE [LARGE SCALE GENOMIC DNA]</scope>
    <source>
        <strain evidence="2 3">12B1</strain>
    </source>
</reference>